<evidence type="ECO:0000313" key="3">
    <source>
        <dbReference type="EMBL" id="MFG6456291.1"/>
    </source>
</evidence>
<proteinExistence type="predicted"/>
<evidence type="ECO:0000259" key="2">
    <source>
        <dbReference type="Pfam" id="PF14358"/>
    </source>
</evidence>
<dbReference type="Proteomes" id="UP001606305">
    <property type="component" value="Unassembled WGS sequence"/>
</dbReference>
<gene>
    <name evidence="3" type="ORF">ACG00X_05555</name>
</gene>
<keyword evidence="4" id="KW-1185">Reference proteome</keyword>
<dbReference type="Pfam" id="PF14358">
    <property type="entry name" value="DUF4405"/>
    <property type="match status" value="1"/>
</dbReference>
<keyword evidence="1" id="KW-0472">Membrane</keyword>
<keyword evidence="1" id="KW-1133">Transmembrane helix</keyword>
<name>A0ABW7G2X0_9BURK</name>
<feature type="transmembrane region" description="Helical" evidence="1">
    <location>
        <begin position="12"/>
        <end position="32"/>
    </location>
</feature>
<dbReference type="RefSeq" id="WP_394487015.1">
    <property type="nucleotide sequence ID" value="NZ_JBIGIA010000003.1"/>
</dbReference>
<dbReference type="InterPro" id="IPR025517">
    <property type="entry name" value="DUF4405"/>
</dbReference>
<organism evidence="3 4">
    <name type="scientific">Pelomonas nitida</name>
    <dbReference type="NCBI Taxonomy" id="3299027"/>
    <lineage>
        <taxon>Bacteria</taxon>
        <taxon>Pseudomonadati</taxon>
        <taxon>Pseudomonadota</taxon>
        <taxon>Betaproteobacteria</taxon>
        <taxon>Burkholderiales</taxon>
        <taxon>Sphaerotilaceae</taxon>
        <taxon>Roseateles</taxon>
    </lineage>
</organism>
<keyword evidence="1" id="KW-0812">Transmembrane</keyword>
<feature type="transmembrane region" description="Helical" evidence="1">
    <location>
        <begin position="75"/>
        <end position="94"/>
    </location>
</feature>
<reference evidence="3 4" key="1">
    <citation type="submission" date="2024-09" db="EMBL/GenBank/DDBJ databases">
        <title>Novel species of the genus Pelomonas and Roseateles isolated from streams.</title>
        <authorList>
            <person name="Lu H."/>
        </authorList>
    </citation>
    <scope>NUCLEOTIDE SEQUENCE [LARGE SCALE GENOMIC DNA]</scope>
    <source>
        <strain evidence="3 4">BYS96W</strain>
    </source>
</reference>
<evidence type="ECO:0000313" key="4">
    <source>
        <dbReference type="Proteomes" id="UP001606305"/>
    </source>
</evidence>
<sequence>MNFPTVSRAWATPLLLACFALMAGTGVLMFLHRHSPLQEEIHAWLGWGVLAAAVLHVAGNFTLFKRHFAGRRPAVALLTFALALLVGTSLLRPVSGEPSVPALAVQTLARAPLRTLAPVFGLSVAEARQVLDNAGLAMADDDTSLDAAAQGRRDQIGNGLKALAAAARPSPR</sequence>
<protein>
    <submittedName>
        <fullName evidence="3">DUF4405 domain-containing protein</fullName>
    </submittedName>
</protein>
<evidence type="ECO:0000256" key="1">
    <source>
        <dbReference type="SAM" id="Phobius"/>
    </source>
</evidence>
<feature type="domain" description="Flavinylation-associated cytochrome" evidence="2">
    <location>
        <begin position="10"/>
        <end position="60"/>
    </location>
</feature>
<comment type="caution">
    <text evidence="3">The sequence shown here is derived from an EMBL/GenBank/DDBJ whole genome shotgun (WGS) entry which is preliminary data.</text>
</comment>
<dbReference type="EMBL" id="JBIGIA010000003">
    <property type="protein sequence ID" value="MFG6456291.1"/>
    <property type="molecule type" value="Genomic_DNA"/>
</dbReference>
<feature type="transmembrane region" description="Helical" evidence="1">
    <location>
        <begin position="44"/>
        <end position="63"/>
    </location>
</feature>
<accession>A0ABW7G2X0</accession>